<keyword evidence="2" id="KW-0067">ATP-binding</keyword>
<dbReference type="GO" id="GO:0005524">
    <property type="term" value="F:ATP binding"/>
    <property type="evidence" value="ECO:0007669"/>
    <property type="project" value="UniProtKB-KW"/>
</dbReference>
<evidence type="ECO:0000259" key="4">
    <source>
        <dbReference type="Pfam" id="PF01591"/>
    </source>
</evidence>
<evidence type="ECO:0000313" key="5">
    <source>
        <dbReference type="EMBL" id="KAK1734182.1"/>
    </source>
</evidence>
<dbReference type="Pfam" id="PF01591">
    <property type="entry name" value="6PF2K"/>
    <property type="match status" value="2"/>
</dbReference>
<dbReference type="Proteomes" id="UP001224775">
    <property type="component" value="Unassembled WGS sequence"/>
</dbReference>
<dbReference type="AlphaFoldDB" id="A0AAD8XVC0"/>
<feature type="region of interest" description="Disordered" evidence="3">
    <location>
        <begin position="197"/>
        <end position="217"/>
    </location>
</feature>
<dbReference type="SUPFAM" id="SSF52540">
    <property type="entry name" value="P-loop containing nucleoside triphosphate hydrolases"/>
    <property type="match status" value="1"/>
</dbReference>
<feature type="compositionally biased region" description="Polar residues" evidence="3">
    <location>
        <begin position="644"/>
        <end position="655"/>
    </location>
</feature>
<evidence type="ECO:0000256" key="1">
    <source>
        <dbReference type="ARBA" id="ARBA00022741"/>
    </source>
</evidence>
<keyword evidence="5" id="KW-0378">Hydrolase</keyword>
<dbReference type="InterPro" id="IPR013078">
    <property type="entry name" value="His_Pase_superF_clade-1"/>
</dbReference>
<feature type="compositionally biased region" description="Low complexity" evidence="3">
    <location>
        <begin position="60"/>
        <end position="69"/>
    </location>
</feature>
<comment type="caution">
    <text evidence="5">The sequence shown here is derived from an EMBL/GenBank/DDBJ whole genome shotgun (WGS) entry which is preliminary data.</text>
</comment>
<evidence type="ECO:0000256" key="2">
    <source>
        <dbReference type="ARBA" id="ARBA00022840"/>
    </source>
</evidence>
<dbReference type="InterPro" id="IPR027417">
    <property type="entry name" value="P-loop_NTPase"/>
</dbReference>
<gene>
    <name evidence="5" type="ORF">QTG54_015185</name>
</gene>
<dbReference type="FunFam" id="3.40.50.300:FF:000644">
    <property type="entry name" value="GpmB, Fructose-2,6-bisphosphatase"/>
    <property type="match status" value="1"/>
</dbReference>
<dbReference type="InterPro" id="IPR013079">
    <property type="entry name" value="6Phosfructo_kin"/>
</dbReference>
<dbReference type="GO" id="GO:0006003">
    <property type="term" value="P:fructose 2,6-bisphosphate metabolic process"/>
    <property type="evidence" value="ECO:0007669"/>
    <property type="project" value="InterPro"/>
</dbReference>
<dbReference type="Gene3D" id="3.40.50.1240">
    <property type="entry name" value="Phosphoglycerate mutase-like"/>
    <property type="match status" value="1"/>
</dbReference>
<feature type="domain" description="6-phosphofructo-2-kinase" evidence="4">
    <location>
        <begin position="103"/>
        <end position="198"/>
    </location>
</feature>
<dbReference type="Pfam" id="PF00300">
    <property type="entry name" value="His_Phos_1"/>
    <property type="match status" value="1"/>
</dbReference>
<sequence length="707" mass="78824">MAPNKMSDIVPENPISSLKQAMSSLTTSSFTKEQDQNIYDHQQQQPPPSYSTTAVNFGDTAATNSNTNTTNKADYYAKGSAELATENALTLAKIQHRLRLTKRSERLVLVLVGLPGRGKSFIARKLQNFVTWRGSECKVFNVGKYRRKVAAGDDGEEKGGDCGADFFDSGNAAAAQMRQMAAQLALDDMLYWLDHGDGGGRGGGKQPPQQQQQQRKDRVAIFDATNSTKARRDWVLQECTSNSTKRTGVVFVESICDDKDLLDANFLTKVQTSPDYKDMDQQTAMADLRSRVKKYEEAYETIEDDTLSYIKIFNLSSKMLVNHIYGRMAKSIVPALMAWNIGTRPVFICRAGQTMNEQERAVNNTHMSRSENLGRHGKAFRDSLFGFMREECLDFMKRRQDATFRPDLNTGTSMSGVMNQSMGRSFSFDGLAELDKMHQETPVHPPTQDEYQVGTDGVTPLPFPCHIMSSTMPRARQTVDWENIPYPVEMMSNLNPLDKGDFTGQELEDIALTHPDWYNELVADPFYTRFPGGECYGDLTSRLESIVVDIEQQVGPVLVVSHVSVLQVLVAYFRNTPVEDCTGIALPLNTVLKFTPAKGGGWQESQHRILTSPSTSECDLQSYDCLSVSPYSTPMIRTPVTSQMFPASAGSSKGESSPPEVISPLGDHPPIWGDHLYSRRSSREMKRELSSSANKEKFALPQLSHMK</sequence>
<protein>
    <submittedName>
        <fullName evidence="5">6-phosphofructo-2-kinase/fructose-2, 6-bisphosphatase</fullName>
        <ecNumber evidence="5">3.1.3.46</ecNumber>
    </submittedName>
</protein>
<name>A0AAD8XVC0_9STRA</name>
<keyword evidence="1" id="KW-0547">Nucleotide-binding</keyword>
<dbReference type="EC" id="3.1.3.46" evidence="5"/>
<dbReference type="PANTHER" id="PTHR10606:SF49">
    <property type="entry name" value="6-PHOSPHOFRUCTO-2-KINASE DOMAIN-CONTAINING PROTEIN"/>
    <property type="match status" value="1"/>
</dbReference>
<dbReference type="PANTHER" id="PTHR10606">
    <property type="entry name" value="6-PHOSPHOFRUCTO-2-KINASE/FRUCTOSE-2,6-BISPHOSPHATASE"/>
    <property type="match status" value="1"/>
</dbReference>
<dbReference type="PIRSF" id="PIRSF000709">
    <property type="entry name" value="6PFK_2-Ptase"/>
    <property type="match status" value="1"/>
</dbReference>
<accession>A0AAD8XVC0</accession>
<feature type="domain" description="6-phosphofructo-2-kinase" evidence="4">
    <location>
        <begin position="216"/>
        <end position="338"/>
    </location>
</feature>
<dbReference type="PRINTS" id="PR00991">
    <property type="entry name" value="6PFRUCTKNASE"/>
</dbReference>
<keyword evidence="6" id="KW-1185">Reference proteome</keyword>
<organism evidence="5 6">
    <name type="scientific">Skeletonema marinoi</name>
    <dbReference type="NCBI Taxonomy" id="267567"/>
    <lineage>
        <taxon>Eukaryota</taxon>
        <taxon>Sar</taxon>
        <taxon>Stramenopiles</taxon>
        <taxon>Ochrophyta</taxon>
        <taxon>Bacillariophyta</taxon>
        <taxon>Coscinodiscophyceae</taxon>
        <taxon>Thalassiosirophycidae</taxon>
        <taxon>Thalassiosirales</taxon>
        <taxon>Skeletonemataceae</taxon>
        <taxon>Skeletonema</taxon>
        <taxon>Skeletonema marinoi-dohrnii complex</taxon>
    </lineage>
</organism>
<feature type="compositionally biased region" description="Basic and acidic residues" evidence="3">
    <location>
        <begin position="681"/>
        <end position="698"/>
    </location>
</feature>
<proteinExistence type="predicted"/>
<dbReference type="EMBL" id="JATAAI010000041">
    <property type="protein sequence ID" value="KAK1734182.1"/>
    <property type="molecule type" value="Genomic_DNA"/>
</dbReference>
<dbReference type="Gene3D" id="3.40.50.300">
    <property type="entry name" value="P-loop containing nucleotide triphosphate hydrolases"/>
    <property type="match status" value="1"/>
</dbReference>
<dbReference type="SUPFAM" id="SSF53254">
    <property type="entry name" value="Phosphoglycerate mutase-like"/>
    <property type="match status" value="1"/>
</dbReference>
<feature type="region of interest" description="Disordered" evidence="3">
    <location>
        <begin position="644"/>
        <end position="707"/>
    </location>
</feature>
<reference evidence="5" key="1">
    <citation type="submission" date="2023-06" db="EMBL/GenBank/DDBJ databases">
        <title>Survivors Of The Sea: Transcriptome response of Skeletonema marinoi to long-term dormancy.</title>
        <authorList>
            <person name="Pinder M.I.M."/>
            <person name="Kourtchenko O."/>
            <person name="Robertson E.K."/>
            <person name="Larsson T."/>
            <person name="Maumus F."/>
            <person name="Osuna-Cruz C.M."/>
            <person name="Vancaester E."/>
            <person name="Stenow R."/>
            <person name="Vandepoele K."/>
            <person name="Ploug H."/>
            <person name="Bruchert V."/>
            <person name="Godhe A."/>
            <person name="Topel M."/>
        </authorList>
    </citation>
    <scope>NUCLEOTIDE SEQUENCE</scope>
    <source>
        <strain evidence="5">R05AC</strain>
    </source>
</reference>
<dbReference type="InterPro" id="IPR003094">
    <property type="entry name" value="6Pfruct_kin"/>
</dbReference>
<evidence type="ECO:0000313" key="6">
    <source>
        <dbReference type="Proteomes" id="UP001224775"/>
    </source>
</evidence>
<dbReference type="GO" id="GO:0003873">
    <property type="term" value="F:6-phosphofructo-2-kinase activity"/>
    <property type="evidence" value="ECO:0007669"/>
    <property type="project" value="InterPro"/>
</dbReference>
<dbReference type="InterPro" id="IPR029033">
    <property type="entry name" value="His_PPase_superfam"/>
</dbReference>
<feature type="region of interest" description="Disordered" evidence="3">
    <location>
        <begin position="38"/>
        <end position="69"/>
    </location>
</feature>
<dbReference type="GO" id="GO:0004331">
    <property type="term" value="F:fructose-2,6-bisphosphate 2-phosphatase activity"/>
    <property type="evidence" value="ECO:0007669"/>
    <property type="project" value="UniProtKB-EC"/>
</dbReference>
<evidence type="ECO:0000256" key="3">
    <source>
        <dbReference type="SAM" id="MobiDB-lite"/>
    </source>
</evidence>
<dbReference type="GO" id="GO:0005829">
    <property type="term" value="C:cytosol"/>
    <property type="evidence" value="ECO:0007669"/>
    <property type="project" value="TreeGrafter"/>
</dbReference>
<dbReference type="GO" id="GO:0006000">
    <property type="term" value="P:fructose metabolic process"/>
    <property type="evidence" value="ECO:0007669"/>
    <property type="project" value="InterPro"/>
</dbReference>